<dbReference type="InterPro" id="IPR036837">
    <property type="entry name" value="Cation_efflux_CTD_sf"/>
</dbReference>
<dbReference type="InterPro" id="IPR058533">
    <property type="entry name" value="Cation_efflux_TM"/>
</dbReference>
<reference evidence="10 11" key="1">
    <citation type="journal article" date="2016" name="Nat. Commun.">
        <title>Thousands of microbial genomes shed light on interconnected biogeochemical processes in an aquifer system.</title>
        <authorList>
            <person name="Anantharaman K."/>
            <person name="Brown C.T."/>
            <person name="Hug L.A."/>
            <person name="Sharon I."/>
            <person name="Castelle C.J."/>
            <person name="Probst A.J."/>
            <person name="Thomas B.C."/>
            <person name="Singh A."/>
            <person name="Wilkins M.J."/>
            <person name="Karaoz U."/>
            <person name="Brodie E.L."/>
            <person name="Williams K.H."/>
            <person name="Hubbard S.S."/>
            <person name="Banfield J.F."/>
        </authorList>
    </citation>
    <scope>NUCLEOTIDE SEQUENCE [LARGE SCALE GENOMIC DNA]</scope>
</reference>
<dbReference type="AlphaFoldDB" id="A0A1F6B927"/>
<feature type="transmembrane region" description="Helical" evidence="7">
    <location>
        <begin position="179"/>
        <end position="197"/>
    </location>
</feature>
<evidence type="ECO:0000256" key="1">
    <source>
        <dbReference type="ARBA" id="ARBA00004141"/>
    </source>
</evidence>
<dbReference type="InterPro" id="IPR050291">
    <property type="entry name" value="CDF_Transporter"/>
</dbReference>
<feature type="transmembrane region" description="Helical" evidence="7">
    <location>
        <begin position="43"/>
        <end position="61"/>
    </location>
</feature>
<comment type="caution">
    <text evidence="10">The sequence shown here is derived from an EMBL/GenBank/DDBJ whole genome shotgun (WGS) entry which is preliminary data.</text>
</comment>
<feature type="transmembrane region" description="Helical" evidence="7">
    <location>
        <begin position="81"/>
        <end position="99"/>
    </location>
</feature>
<dbReference type="GO" id="GO:0015341">
    <property type="term" value="F:zinc efflux antiporter activity"/>
    <property type="evidence" value="ECO:0007669"/>
    <property type="project" value="TreeGrafter"/>
</dbReference>
<organism evidence="10 11">
    <name type="scientific">Candidatus Gottesmanbacteria bacterium RIFCSPLOWO2_01_FULL_42_22</name>
    <dbReference type="NCBI Taxonomy" id="1798391"/>
    <lineage>
        <taxon>Bacteria</taxon>
        <taxon>Candidatus Gottesmaniibacteriota</taxon>
    </lineage>
</organism>
<feature type="domain" description="Cation efflux protein cytoplasmic" evidence="9">
    <location>
        <begin position="209"/>
        <end position="285"/>
    </location>
</feature>
<dbReference type="GO" id="GO:0015093">
    <property type="term" value="F:ferrous iron transmembrane transporter activity"/>
    <property type="evidence" value="ECO:0007669"/>
    <property type="project" value="TreeGrafter"/>
</dbReference>
<dbReference type="STRING" id="1798391.A2968_02585"/>
<proteinExistence type="inferred from homology"/>
<dbReference type="SUPFAM" id="SSF160240">
    <property type="entry name" value="Cation efflux protein cytoplasmic domain-like"/>
    <property type="match status" value="1"/>
</dbReference>
<gene>
    <name evidence="10" type="ORF">A2968_02585</name>
</gene>
<evidence type="ECO:0000259" key="9">
    <source>
        <dbReference type="Pfam" id="PF16916"/>
    </source>
</evidence>
<name>A0A1F6B927_9BACT</name>
<evidence type="ECO:0000256" key="2">
    <source>
        <dbReference type="ARBA" id="ARBA00008114"/>
    </source>
</evidence>
<dbReference type="Gene3D" id="1.20.1510.10">
    <property type="entry name" value="Cation efflux protein transmembrane domain"/>
    <property type="match status" value="1"/>
</dbReference>
<dbReference type="InterPro" id="IPR002524">
    <property type="entry name" value="Cation_efflux"/>
</dbReference>
<dbReference type="GO" id="GO:0005886">
    <property type="term" value="C:plasma membrane"/>
    <property type="evidence" value="ECO:0007669"/>
    <property type="project" value="TreeGrafter"/>
</dbReference>
<evidence type="ECO:0000256" key="5">
    <source>
        <dbReference type="ARBA" id="ARBA00022989"/>
    </source>
</evidence>
<dbReference type="GO" id="GO:0015086">
    <property type="term" value="F:cadmium ion transmembrane transporter activity"/>
    <property type="evidence" value="ECO:0007669"/>
    <property type="project" value="TreeGrafter"/>
</dbReference>
<dbReference type="InterPro" id="IPR027469">
    <property type="entry name" value="Cation_efflux_TMD_sf"/>
</dbReference>
<dbReference type="NCBIfam" id="TIGR01297">
    <property type="entry name" value="CDF"/>
    <property type="match status" value="1"/>
</dbReference>
<feature type="transmembrane region" description="Helical" evidence="7">
    <location>
        <begin position="111"/>
        <end position="134"/>
    </location>
</feature>
<keyword evidence="3" id="KW-0813">Transport</keyword>
<accession>A0A1F6B927</accession>
<evidence type="ECO:0000313" key="11">
    <source>
        <dbReference type="Proteomes" id="UP000176228"/>
    </source>
</evidence>
<protein>
    <submittedName>
        <fullName evidence="10">Transporter</fullName>
    </submittedName>
</protein>
<comment type="subcellular location">
    <subcellularLocation>
        <location evidence="1">Membrane</location>
        <topology evidence="1">Multi-pass membrane protein</topology>
    </subcellularLocation>
</comment>
<feature type="transmembrane region" description="Helical" evidence="7">
    <location>
        <begin position="9"/>
        <end position="31"/>
    </location>
</feature>
<sequence length="300" mass="33251">MVAINLAKFALISIAAALITISLKSAAYFLTGSISLLSDALESLVNLAAAIVAFFVLRIVVKLPDEKHLYGHGKAEYFSSIFEGILILIAAFAIIYSAINRLRHPHEIEFNSIGLAISTLASLVNFLVARLLFVNAKKHKSITLEADAQHLMTDVWTSIGVLAGIGFVFITKIQLLDSIIAILVALNIVYSGWKLIYRSAMGFMDEAVPEDEKEEIVAILRTYESQGIKYHSLLTRQSGMRSFISLHLLIPGRQTIQQGHNLAEEIEKKIINATHHATIITHVEPIEDEKSYKDITLDRE</sequence>
<dbReference type="Pfam" id="PF01545">
    <property type="entry name" value="Cation_efflux"/>
    <property type="match status" value="1"/>
</dbReference>
<evidence type="ECO:0000259" key="8">
    <source>
        <dbReference type="Pfam" id="PF01545"/>
    </source>
</evidence>
<feature type="domain" description="Cation efflux protein transmembrane" evidence="8">
    <location>
        <begin position="11"/>
        <end position="199"/>
    </location>
</feature>
<dbReference type="InterPro" id="IPR027470">
    <property type="entry name" value="Cation_efflux_CTD"/>
</dbReference>
<dbReference type="EMBL" id="MFJU01000040">
    <property type="protein sequence ID" value="OGG33434.1"/>
    <property type="molecule type" value="Genomic_DNA"/>
</dbReference>
<evidence type="ECO:0000256" key="6">
    <source>
        <dbReference type="ARBA" id="ARBA00023136"/>
    </source>
</evidence>
<keyword evidence="5 7" id="KW-1133">Transmembrane helix</keyword>
<feature type="transmembrane region" description="Helical" evidence="7">
    <location>
        <begin position="155"/>
        <end position="173"/>
    </location>
</feature>
<dbReference type="SUPFAM" id="SSF161111">
    <property type="entry name" value="Cation efflux protein transmembrane domain-like"/>
    <property type="match status" value="1"/>
</dbReference>
<dbReference type="GO" id="GO:0006882">
    <property type="term" value="P:intracellular zinc ion homeostasis"/>
    <property type="evidence" value="ECO:0007669"/>
    <property type="project" value="TreeGrafter"/>
</dbReference>
<dbReference type="Pfam" id="PF16916">
    <property type="entry name" value="ZT_dimer"/>
    <property type="match status" value="1"/>
</dbReference>
<evidence type="ECO:0000256" key="4">
    <source>
        <dbReference type="ARBA" id="ARBA00022692"/>
    </source>
</evidence>
<dbReference type="Proteomes" id="UP000176228">
    <property type="component" value="Unassembled WGS sequence"/>
</dbReference>
<keyword evidence="4 7" id="KW-0812">Transmembrane</keyword>
<dbReference type="PANTHER" id="PTHR43840:SF15">
    <property type="entry name" value="MITOCHONDRIAL METAL TRANSPORTER 1-RELATED"/>
    <property type="match status" value="1"/>
</dbReference>
<comment type="similarity">
    <text evidence="2">Belongs to the cation diffusion facilitator (CDF) transporter (TC 2.A.4) family.</text>
</comment>
<evidence type="ECO:0000256" key="7">
    <source>
        <dbReference type="SAM" id="Phobius"/>
    </source>
</evidence>
<evidence type="ECO:0000256" key="3">
    <source>
        <dbReference type="ARBA" id="ARBA00022448"/>
    </source>
</evidence>
<dbReference type="Gene3D" id="3.30.70.1350">
    <property type="entry name" value="Cation efflux protein, cytoplasmic domain"/>
    <property type="match status" value="1"/>
</dbReference>
<dbReference type="PANTHER" id="PTHR43840">
    <property type="entry name" value="MITOCHONDRIAL METAL TRANSPORTER 1-RELATED"/>
    <property type="match status" value="1"/>
</dbReference>
<evidence type="ECO:0000313" key="10">
    <source>
        <dbReference type="EMBL" id="OGG33434.1"/>
    </source>
</evidence>
<keyword evidence="6 7" id="KW-0472">Membrane</keyword>